<dbReference type="InterPro" id="IPR001789">
    <property type="entry name" value="Sig_transdc_resp-reg_receiver"/>
</dbReference>
<keyword evidence="5" id="KW-0472">Membrane</keyword>
<dbReference type="PANTHER" id="PTHR43065">
    <property type="entry name" value="SENSOR HISTIDINE KINASE"/>
    <property type="match status" value="1"/>
</dbReference>
<dbReference type="Pfam" id="PF00512">
    <property type="entry name" value="HisKA"/>
    <property type="match status" value="1"/>
</dbReference>
<evidence type="ECO:0000313" key="9">
    <source>
        <dbReference type="Proteomes" id="UP000027439"/>
    </source>
</evidence>
<dbReference type="PROSITE" id="PS50109">
    <property type="entry name" value="HIS_KIN"/>
    <property type="match status" value="1"/>
</dbReference>
<evidence type="ECO:0000256" key="5">
    <source>
        <dbReference type="SAM" id="Phobius"/>
    </source>
</evidence>
<sequence>MLLPVAACQDRPLNWLEWGAFSHPCELATNMPLRHLSLITGGPAEAIARSHFSRTRGVFLLALLLTGLAPAVFLTLYGWQDWNDRLVAAQDATQRSTFIAEEHAQKILDIDTALAERVLDGLDDDSAPVLADLAFYDRLERLVHGYGQVDALSVFSADGRLTATSLRYPTPPVNIADRADFRDAKARPTELYISGPLTGRVTGKPTFNVMKGHLRSDGRFEGLVSIAMSPTYFENFYRSVVDANPITIGMIRGDGAVLAWYPFKVNRPGRISTTTAFFALLRSGREAGLVTMKSSVDGEEKILAFRKVGNYNAYVTAGIAVGVIRSAWLARFAVVAIVTAVPCLALVIIILFSLRRLNQEARLWLRAEEETSRRAAIEAIAKENQRIEAVGNMVALVAHDFNNLLMAILGFAHAASRQAPQQRKESMDGILNAVQRGQNLTRRLLSVSKKQPLRPESISLVEWSRQMGLLRSAVGEGVVIETVAQDDLWDVRVDVSEFELALLNIAINGRDAMNGRGRLTVAFSNCRAQVGDHDSVLSEYVRIDIADSGPGIDSATAKRAFEPFFSTKPPGQGTGLGLSQVRSFCELSGGHCSIAPAIPTGTVVTLFIPRGTTSRADEAASSAVRNATENSESVRMLLVEDDEMVAEAQAAMFAAFGYDVTRSPNADDAYVRLQPPHQFQVVISDVQMPGSMTGIELAEYLHDAQPDLPLMMLTGFVDQAERLRKLGVTAFLKPLTEVAALDEWIRRRVKIPEGNVSVPQG</sequence>
<dbReference type="InterPro" id="IPR036890">
    <property type="entry name" value="HATPase_C_sf"/>
</dbReference>
<dbReference type="Proteomes" id="UP000027439">
    <property type="component" value="Unassembled WGS sequence"/>
</dbReference>
<dbReference type="eggNOG" id="COG4191">
    <property type="taxonomic scope" value="Bacteria"/>
</dbReference>
<dbReference type="Gene3D" id="3.30.565.10">
    <property type="entry name" value="Histidine kinase-like ATPase, C-terminal domain"/>
    <property type="match status" value="1"/>
</dbReference>
<evidence type="ECO:0000259" key="7">
    <source>
        <dbReference type="PROSITE" id="PS50110"/>
    </source>
</evidence>
<keyword evidence="3 4" id="KW-0597">Phosphoprotein</keyword>
<dbReference type="AlphaFoldDB" id="A0A069NBA4"/>
<feature type="transmembrane region" description="Helical" evidence="5">
    <location>
        <begin position="58"/>
        <end position="79"/>
    </location>
</feature>
<dbReference type="STRING" id="1071679.BG57_33035"/>
<keyword evidence="5" id="KW-1133">Transmembrane helix</keyword>
<dbReference type="SUPFAM" id="SSF47384">
    <property type="entry name" value="Homodimeric domain of signal transducing histidine kinase"/>
    <property type="match status" value="1"/>
</dbReference>
<dbReference type="SUPFAM" id="SSF52172">
    <property type="entry name" value="CheY-like"/>
    <property type="match status" value="1"/>
</dbReference>
<dbReference type="SMART" id="SM00388">
    <property type="entry name" value="HisKA"/>
    <property type="match status" value="1"/>
</dbReference>
<dbReference type="SMART" id="SM00448">
    <property type="entry name" value="REC"/>
    <property type="match status" value="1"/>
</dbReference>
<dbReference type="SMART" id="SM00387">
    <property type="entry name" value="HATPase_c"/>
    <property type="match status" value="1"/>
</dbReference>
<dbReference type="CDD" id="cd12915">
    <property type="entry name" value="PDC2_DGC_like"/>
    <property type="match status" value="1"/>
</dbReference>
<evidence type="ECO:0000256" key="2">
    <source>
        <dbReference type="ARBA" id="ARBA00012438"/>
    </source>
</evidence>
<dbReference type="PRINTS" id="PR00344">
    <property type="entry name" value="BCTRLSENSOR"/>
</dbReference>
<dbReference type="Gene3D" id="1.10.287.130">
    <property type="match status" value="1"/>
</dbReference>
<dbReference type="InterPro" id="IPR011006">
    <property type="entry name" value="CheY-like_superfamily"/>
</dbReference>
<dbReference type="PROSITE" id="PS50110">
    <property type="entry name" value="RESPONSE_REGULATORY"/>
    <property type="match status" value="1"/>
</dbReference>
<dbReference type="GO" id="GO:0000155">
    <property type="term" value="F:phosphorelay sensor kinase activity"/>
    <property type="evidence" value="ECO:0007669"/>
    <property type="project" value="InterPro"/>
</dbReference>
<dbReference type="CDD" id="cd12914">
    <property type="entry name" value="PDC1_DGC_like"/>
    <property type="match status" value="1"/>
</dbReference>
<protein>
    <recommendedName>
        <fullName evidence="2">histidine kinase</fullName>
        <ecNumber evidence="2">2.7.13.3</ecNumber>
    </recommendedName>
</protein>
<evidence type="ECO:0000313" key="8">
    <source>
        <dbReference type="EMBL" id="KDR24934.1"/>
    </source>
</evidence>
<feature type="modified residue" description="4-aspartylphosphate" evidence="4">
    <location>
        <position position="685"/>
    </location>
</feature>
<feature type="domain" description="Histidine kinase" evidence="6">
    <location>
        <begin position="396"/>
        <end position="612"/>
    </location>
</feature>
<dbReference type="Pfam" id="PF02518">
    <property type="entry name" value="HATPase_c"/>
    <property type="match status" value="1"/>
</dbReference>
<dbReference type="Pfam" id="PF00072">
    <property type="entry name" value="Response_reg"/>
    <property type="match status" value="1"/>
</dbReference>
<dbReference type="InterPro" id="IPR005467">
    <property type="entry name" value="His_kinase_dom"/>
</dbReference>
<evidence type="ECO:0000256" key="1">
    <source>
        <dbReference type="ARBA" id="ARBA00000085"/>
    </source>
</evidence>
<dbReference type="RefSeq" id="WP_035970976.1">
    <property type="nucleotide sequence ID" value="NZ_BMEG01000029.1"/>
</dbReference>
<reference evidence="8 9" key="1">
    <citation type="submission" date="2014-03" db="EMBL/GenBank/DDBJ databases">
        <title>Draft Genome Sequences of Four Burkholderia Strains.</title>
        <authorList>
            <person name="Liu X.Y."/>
            <person name="Li C.X."/>
            <person name="Xu J.H."/>
        </authorList>
    </citation>
    <scope>NUCLEOTIDE SEQUENCE [LARGE SCALE GENOMIC DNA]</scope>
    <source>
        <strain evidence="8 9">R27</strain>
    </source>
</reference>
<accession>A0A069NBA4</accession>
<gene>
    <name evidence="8" type="ORF">BG57_33035</name>
</gene>
<keyword evidence="5" id="KW-0812">Transmembrane</keyword>
<dbReference type="OrthoDB" id="5389366at2"/>
<dbReference type="SUPFAM" id="SSF55874">
    <property type="entry name" value="ATPase domain of HSP90 chaperone/DNA topoisomerase II/histidine kinase"/>
    <property type="match status" value="1"/>
</dbReference>
<dbReference type="Gene3D" id="3.30.450.20">
    <property type="entry name" value="PAS domain"/>
    <property type="match status" value="2"/>
</dbReference>
<dbReference type="CDD" id="cd00082">
    <property type="entry name" value="HisKA"/>
    <property type="match status" value="1"/>
</dbReference>
<name>A0A069NBA4_9BURK</name>
<comment type="caution">
    <text evidence="8">The sequence shown here is derived from an EMBL/GenBank/DDBJ whole genome shotgun (WGS) entry which is preliminary data.</text>
</comment>
<feature type="transmembrane region" description="Helical" evidence="5">
    <location>
        <begin position="328"/>
        <end position="354"/>
    </location>
</feature>
<dbReference type="CDD" id="cd00156">
    <property type="entry name" value="REC"/>
    <property type="match status" value="1"/>
</dbReference>
<evidence type="ECO:0000256" key="4">
    <source>
        <dbReference type="PROSITE-ProRule" id="PRU00169"/>
    </source>
</evidence>
<proteinExistence type="predicted"/>
<dbReference type="EC" id="2.7.13.3" evidence="2"/>
<dbReference type="Gene3D" id="3.40.50.2300">
    <property type="match status" value="1"/>
</dbReference>
<organism evidence="8 9">
    <name type="scientific">Caballeronia grimmiae</name>
    <dbReference type="NCBI Taxonomy" id="1071679"/>
    <lineage>
        <taxon>Bacteria</taxon>
        <taxon>Pseudomonadati</taxon>
        <taxon>Pseudomonadota</taxon>
        <taxon>Betaproteobacteria</taxon>
        <taxon>Burkholderiales</taxon>
        <taxon>Burkholderiaceae</taxon>
        <taxon>Caballeronia</taxon>
    </lineage>
</organism>
<dbReference type="InterPro" id="IPR036097">
    <property type="entry name" value="HisK_dim/P_sf"/>
</dbReference>
<comment type="catalytic activity">
    <reaction evidence="1">
        <text>ATP + protein L-histidine = ADP + protein N-phospho-L-histidine.</text>
        <dbReference type="EC" id="2.7.13.3"/>
    </reaction>
</comment>
<dbReference type="PANTHER" id="PTHR43065:SF49">
    <property type="entry name" value="HISTIDINE KINASE"/>
    <property type="match status" value="1"/>
</dbReference>
<dbReference type="InterPro" id="IPR003661">
    <property type="entry name" value="HisK_dim/P_dom"/>
</dbReference>
<evidence type="ECO:0000256" key="3">
    <source>
        <dbReference type="ARBA" id="ARBA00022553"/>
    </source>
</evidence>
<dbReference type="InterPro" id="IPR004358">
    <property type="entry name" value="Sig_transdc_His_kin-like_C"/>
</dbReference>
<feature type="domain" description="Response regulatory" evidence="7">
    <location>
        <begin position="635"/>
        <end position="748"/>
    </location>
</feature>
<dbReference type="InterPro" id="IPR003594">
    <property type="entry name" value="HATPase_dom"/>
</dbReference>
<dbReference type="EMBL" id="JFHE01000094">
    <property type="protein sequence ID" value="KDR24934.1"/>
    <property type="molecule type" value="Genomic_DNA"/>
</dbReference>
<evidence type="ECO:0000259" key="6">
    <source>
        <dbReference type="PROSITE" id="PS50109"/>
    </source>
</evidence>